<organism evidence="9 10">
    <name type="scientific">Paramicrosporidium saccamoebae</name>
    <dbReference type="NCBI Taxonomy" id="1246581"/>
    <lineage>
        <taxon>Eukaryota</taxon>
        <taxon>Fungi</taxon>
        <taxon>Fungi incertae sedis</taxon>
        <taxon>Cryptomycota</taxon>
        <taxon>Cryptomycota incertae sedis</taxon>
        <taxon>Paramicrosporidium</taxon>
    </lineage>
</organism>
<sequence length="247" mass="27291">MSNVRDRTGEFAATIDSLLNRSVAGVGNLSDPLLGVRSPSIPKSPSHVHTEFTRRATEINVGIQRVLSMLEKLTKLARNKTLFDDRPVEVQDLTQIIKVEIAKLNGQIADLQNFQRMRKTGGYTVGTNRSAEEHSSQVVVSLQSRLAEASSTFTNVLEMRSQNIKAQRDRRDQFSATNIMPEMPTQSLQQLSLMTSAPDTSYLESRGAALQGIESTINELGTIYRQLATMIAEQGEVRTRGIAKISS</sequence>
<protein>
    <recommendedName>
        <fullName evidence="8">t-SNARE coiled-coil homology domain-containing protein</fullName>
    </recommendedName>
</protein>
<keyword evidence="3" id="KW-0813">Transport</keyword>
<dbReference type="GO" id="GO:0005484">
    <property type="term" value="F:SNAP receptor activity"/>
    <property type="evidence" value="ECO:0007669"/>
    <property type="project" value="TreeGrafter"/>
</dbReference>
<evidence type="ECO:0000256" key="7">
    <source>
        <dbReference type="ARBA" id="ARBA00023136"/>
    </source>
</evidence>
<evidence type="ECO:0000256" key="4">
    <source>
        <dbReference type="ARBA" id="ARBA00022692"/>
    </source>
</evidence>
<keyword evidence="5" id="KW-1133">Transmembrane helix</keyword>
<dbReference type="PANTHER" id="PTHR19957">
    <property type="entry name" value="SYNTAXIN"/>
    <property type="match status" value="1"/>
</dbReference>
<dbReference type="GO" id="GO:0031201">
    <property type="term" value="C:SNARE complex"/>
    <property type="evidence" value="ECO:0007669"/>
    <property type="project" value="TreeGrafter"/>
</dbReference>
<evidence type="ECO:0000256" key="6">
    <source>
        <dbReference type="ARBA" id="ARBA00023054"/>
    </source>
</evidence>
<dbReference type="InterPro" id="IPR000727">
    <property type="entry name" value="T_SNARE_dom"/>
</dbReference>
<dbReference type="GO" id="GO:0048278">
    <property type="term" value="P:vesicle docking"/>
    <property type="evidence" value="ECO:0007669"/>
    <property type="project" value="TreeGrafter"/>
</dbReference>
<dbReference type="Gene3D" id="1.20.58.70">
    <property type="match status" value="1"/>
</dbReference>
<dbReference type="GO" id="GO:0006906">
    <property type="term" value="P:vesicle fusion"/>
    <property type="evidence" value="ECO:0007669"/>
    <property type="project" value="TreeGrafter"/>
</dbReference>
<keyword evidence="6" id="KW-0175">Coiled coil</keyword>
<comment type="caution">
    <text evidence="9">The sequence shown here is derived from an EMBL/GenBank/DDBJ whole genome shotgun (WGS) entry which is preliminary data.</text>
</comment>
<accession>A0A2H9TKJ0</accession>
<dbReference type="EMBL" id="MTSL01000134">
    <property type="protein sequence ID" value="PJF18277.1"/>
    <property type="molecule type" value="Genomic_DNA"/>
</dbReference>
<name>A0A2H9TKJ0_9FUNG</name>
<evidence type="ECO:0000313" key="9">
    <source>
        <dbReference type="EMBL" id="PJF18277.1"/>
    </source>
</evidence>
<dbReference type="GO" id="GO:0000139">
    <property type="term" value="C:Golgi membrane"/>
    <property type="evidence" value="ECO:0007669"/>
    <property type="project" value="TreeGrafter"/>
</dbReference>
<evidence type="ECO:0000259" key="8">
    <source>
        <dbReference type="PROSITE" id="PS50192"/>
    </source>
</evidence>
<dbReference type="PANTHER" id="PTHR19957:SF3">
    <property type="entry name" value="SYNTAXIN-5"/>
    <property type="match status" value="1"/>
</dbReference>
<reference evidence="9 10" key="1">
    <citation type="submission" date="2016-10" db="EMBL/GenBank/DDBJ databases">
        <title>The genome of Paramicrosporidium saccamoebae is the missing link in understanding Cryptomycota and Microsporidia evolution.</title>
        <authorList>
            <person name="Quandt C.A."/>
            <person name="Beaudet D."/>
            <person name="Corsaro D."/>
            <person name="Michel R."/>
            <person name="Corradi N."/>
            <person name="James T."/>
        </authorList>
    </citation>
    <scope>NUCLEOTIDE SEQUENCE [LARGE SCALE GENOMIC DNA]</scope>
    <source>
        <strain evidence="9 10">KSL3</strain>
    </source>
</reference>
<dbReference type="InterPro" id="IPR045242">
    <property type="entry name" value="Syntaxin"/>
</dbReference>
<gene>
    <name evidence="9" type="ORF">PSACC_01955</name>
</gene>
<feature type="domain" description="T-SNARE coiled-coil homology" evidence="8">
    <location>
        <begin position="200"/>
        <end position="247"/>
    </location>
</feature>
<dbReference type="STRING" id="1246581.A0A2H9TKJ0"/>
<dbReference type="GO" id="GO:0006886">
    <property type="term" value="P:intracellular protein transport"/>
    <property type="evidence" value="ECO:0007669"/>
    <property type="project" value="TreeGrafter"/>
</dbReference>
<evidence type="ECO:0000313" key="10">
    <source>
        <dbReference type="Proteomes" id="UP000240830"/>
    </source>
</evidence>
<comment type="subcellular location">
    <subcellularLocation>
        <location evidence="1">Membrane</location>
        <topology evidence="1">Single-pass type IV membrane protein</topology>
    </subcellularLocation>
</comment>
<dbReference type="Proteomes" id="UP000240830">
    <property type="component" value="Unassembled WGS sequence"/>
</dbReference>
<dbReference type="GO" id="GO:0006888">
    <property type="term" value="P:endoplasmic reticulum to Golgi vesicle-mediated transport"/>
    <property type="evidence" value="ECO:0007669"/>
    <property type="project" value="TreeGrafter"/>
</dbReference>
<dbReference type="SUPFAM" id="SSF47661">
    <property type="entry name" value="t-snare proteins"/>
    <property type="match status" value="1"/>
</dbReference>
<keyword evidence="4" id="KW-0812">Transmembrane</keyword>
<dbReference type="OrthoDB" id="421009at2759"/>
<dbReference type="AlphaFoldDB" id="A0A2H9TKJ0"/>
<dbReference type="PROSITE" id="PS50192">
    <property type="entry name" value="T_SNARE"/>
    <property type="match status" value="1"/>
</dbReference>
<dbReference type="InterPro" id="IPR010989">
    <property type="entry name" value="SNARE"/>
</dbReference>
<comment type="similarity">
    <text evidence="2">Belongs to the syntaxin family.</text>
</comment>
<keyword evidence="10" id="KW-1185">Reference proteome</keyword>
<evidence type="ECO:0000256" key="2">
    <source>
        <dbReference type="ARBA" id="ARBA00009063"/>
    </source>
</evidence>
<evidence type="ECO:0000256" key="5">
    <source>
        <dbReference type="ARBA" id="ARBA00022989"/>
    </source>
</evidence>
<evidence type="ECO:0000256" key="3">
    <source>
        <dbReference type="ARBA" id="ARBA00022448"/>
    </source>
</evidence>
<evidence type="ECO:0000256" key="1">
    <source>
        <dbReference type="ARBA" id="ARBA00004211"/>
    </source>
</evidence>
<keyword evidence="7" id="KW-0472">Membrane</keyword>
<dbReference type="GO" id="GO:0000149">
    <property type="term" value="F:SNARE binding"/>
    <property type="evidence" value="ECO:0007669"/>
    <property type="project" value="TreeGrafter"/>
</dbReference>
<proteinExistence type="inferred from homology"/>